<evidence type="ECO:0000313" key="7">
    <source>
        <dbReference type="EMBL" id="KAE8409229.1"/>
    </source>
</evidence>
<keyword evidence="4" id="KW-0009">Actin-binding</keyword>
<dbReference type="InterPro" id="IPR029006">
    <property type="entry name" value="ADF-H/Gelsolin-like_dom_sf"/>
</dbReference>
<evidence type="ECO:0000256" key="5">
    <source>
        <dbReference type="ARBA" id="ARBA00032427"/>
    </source>
</evidence>
<evidence type="ECO:0000256" key="1">
    <source>
        <dbReference type="ARBA" id="ARBA00004109"/>
    </source>
</evidence>
<dbReference type="GO" id="GO:0003779">
    <property type="term" value="F:actin binding"/>
    <property type="evidence" value="ECO:0007669"/>
    <property type="project" value="UniProtKB-KW"/>
</dbReference>
<evidence type="ECO:0000313" key="8">
    <source>
        <dbReference type="Proteomes" id="UP000325579"/>
    </source>
</evidence>
<dbReference type="GO" id="GO:0030042">
    <property type="term" value="P:actin filament depolymerization"/>
    <property type="evidence" value="ECO:0007669"/>
    <property type="project" value="InterPro"/>
</dbReference>
<dbReference type="SUPFAM" id="SSF55753">
    <property type="entry name" value="Actin depolymerizing proteins"/>
    <property type="match status" value="1"/>
</dbReference>
<dbReference type="Proteomes" id="UP000325579">
    <property type="component" value="Unassembled WGS sequence"/>
</dbReference>
<dbReference type="AlphaFoldDB" id="A0A5N7DT68"/>
<dbReference type="GeneID" id="43670679"/>
<proteinExistence type="inferred from homology"/>
<evidence type="ECO:0000256" key="3">
    <source>
        <dbReference type="ARBA" id="ARBA00015630"/>
    </source>
</evidence>
<dbReference type="OrthoDB" id="10249245at2759"/>
<dbReference type="EMBL" id="ML736740">
    <property type="protein sequence ID" value="KAE8409229.1"/>
    <property type="molecule type" value="Genomic_DNA"/>
</dbReference>
<dbReference type="RefSeq" id="XP_031946548.1">
    <property type="nucleotide sequence ID" value="XM_032085988.1"/>
</dbReference>
<dbReference type="GO" id="GO:0016363">
    <property type="term" value="C:nuclear matrix"/>
    <property type="evidence" value="ECO:0007669"/>
    <property type="project" value="UniProtKB-SubCell"/>
</dbReference>
<feature type="domain" description="ADF-H" evidence="6">
    <location>
        <begin position="1"/>
        <end position="115"/>
    </location>
</feature>
<dbReference type="SMART" id="SM00102">
    <property type="entry name" value="ADF"/>
    <property type="match status" value="1"/>
</dbReference>
<evidence type="ECO:0000256" key="2">
    <source>
        <dbReference type="ARBA" id="ARBA00006844"/>
    </source>
</evidence>
<dbReference type="PROSITE" id="PS51263">
    <property type="entry name" value="ADF_H"/>
    <property type="match status" value="1"/>
</dbReference>
<accession>A0A5N7DT68</accession>
<dbReference type="PANTHER" id="PTHR11913">
    <property type="entry name" value="COFILIN-RELATED"/>
    <property type="match status" value="1"/>
</dbReference>
<dbReference type="Gene3D" id="3.40.20.10">
    <property type="entry name" value="Severin"/>
    <property type="match status" value="1"/>
</dbReference>
<sequence length="115" mass="13201">MASLPLSSECLEAYNALKLKKSFKYVIYGVDSTFKEIVVLKTSSASDYDEFMADLPDDECRWAVYDFAYKRSDGSERNKLVFISWHVTRLRKDQAQDDIFVVQGYAPESTNRCSS</sequence>
<dbReference type="InterPro" id="IPR002108">
    <property type="entry name" value="ADF-H"/>
</dbReference>
<dbReference type="CDD" id="cd11286">
    <property type="entry name" value="ADF_cofilin_like"/>
    <property type="match status" value="1"/>
</dbReference>
<name>A0A5N7DT68_9EURO</name>
<organism evidence="7 8">
    <name type="scientific">Aspergillus pseudonomiae</name>
    <dbReference type="NCBI Taxonomy" id="1506151"/>
    <lineage>
        <taxon>Eukaryota</taxon>
        <taxon>Fungi</taxon>
        <taxon>Dikarya</taxon>
        <taxon>Ascomycota</taxon>
        <taxon>Pezizomycotina</taxon>
        <taxon>Eurotiomycetes</taxon>
        <taxon>Eurotiomycetidae</taxon>
        <taxon>Eurotiales</taxon>
        <taxon>Aspergillaceae</taxon>
        <taxon>Aspergillus</taxon>
        <taxon>Aspergillus subgen. Circumdati</taxon>
    </lineage>
</organism>
<gene>
    <name evidence="7" type="ORF">BDV37DRAFT_278196</name>
</gene>
<evidence type="ECO:0000256" key="4">
    <source>
        <dbReference type="ARBA" id="ARBA00023203"/>
    </source>
</evidence>
<dbReference type="Pfam" id="PF00241">
    <property type="entry name" value="Cofilin_ADF"/>
    <property type="match status" value="1"/>
</dbReference>
<comment type="similarity">
    <text evidence="2">Belongs to the actin-binding proteins ADF family.</text>
</comment>
<keyword evidence="8" id="KW-1185">Reference proteome</keyword>
<dbReference type="InterPro" id="IPR017904">
    <property type="entry name" value="ADF/Cofilin"/>
</dbReference>
<comment type="subcellular location">
    <subcellularLocation>
        <location evidence="1">Nucleus matrix</location>
    </subcellularLocation>
</comment>
<protein>
    <recommendedName>
        <fullName evidence="3">Cofilin</fullName>
    </recommendedName>
    <alternativeName>
        <fullName evidence="5">Actin-depolymerizing factor 1</fullName>
    </alternativeName>
</protein>
<reference evidence="7 8" key="1">
    <citation type="submission" date="2019-04" db="EMBL/GenBank/DDBJ databases">
        <authorList>
            <consortium name="DOE Joint Genome Institute"/>
            <person name="Mondo S."/>
            <person name="Kjaerbolling I."/>
            <person name="Vesth T."/>
            <person name="Frisvad J.C."/>
            <person name="Nybo J.L."/>
            <person name="Theobald S."/>
            <person name="Kildgaard S."/>
            <person name="Isbrandt T."/>
            <person name="Kuo A."/>
            <person name="Sato A."/>
            <person name="Lyhne E.K."/>
            <person name="Kogle M.E."/>
            <person name="Wiebenga A."/>
            <person name="Kun R.S."/>
            <person name="Lubbers R.J."/>
            <person name="Makela M.R."/>
            <person name="Barry K."/>
            <person name="Chovatia M."/>
            <person name="Clum A."/>
            <person name="Daum C."/>
            <person name="Haridas S."/>
            <person name="He G."/>
            <person name="LaButti K."/>
            <person name="Lipzen A."/>
            <person name="Riley R."/>
            <person name="Salamov A."/>
            <person name="Simmons B.A."/>
            <person name="Magnuson J.K."/>
            <person name="Henrissat B."/>
            <person name="Mortensen U.H."/>
            <person name="Larsen T.O."/>
            <person name="Devries R.P."/>
            <person name="Grigoriev I.V."/>
            <person name="Machida M."/>
            <person name="Baker S.E."/>
            <person name="Andersen M.R."/>
            <person name="Cantor M.N."/>
            <person name="Hua S.X."/>
        </authorList>
    </citation>
    <scope>NUCLEOTIDE SEQUENCE [LARGE SCALE GENOMIC DNA]</scope>
    <source>
        <strain evidence="7 8">CBS 119388</strain>
    </source>
</reference>
<dbReference type="GO" id="GO:0015629">
    <property type="term" value="C:actin cytoskeleton"/>
    <property type="evidence" value="ECO:0007669"/>
    <property type="project" value="InterPro"/>
</dbReference>
<evidence type="ECO:0000259" key="6">
    <source>
        <dbReference type="PROSITE" id="PS51263"/>
    </source>
</evidence>